<sequence>MSYCINPKCDQRENPEYLEYCQGCDTPLTINSRYRLLKPLRPLDAPNPTKIFEVQDLAAEAAIKGTKHKVLKVLTRNNSTLVRLFRQESEILKKLNHPGIPKVQPEDNYFTVSVSRRARPLHCLVMEKVEGINLRAWLKHNQPISEAKAIEWLKQLLDILDTLHQQQYFHRDIKPSNIMLRPNGQLVLIDFGTVCQMTGTVVQRLMGKDATGEGVFSPGYTPPEQINGNAVPQSDLYALGRTFVHLLTGKHPLELETNHKTGELMWRKHTHKISEPLVEWLDYFMAPFVHRRPPNAAFILPHFQKQPLPHPDIPKTSPLPLGLMILNLVIFSILLVSGVLWLQAYQQHQRQLSPQGNVLLMQRS</sequence>
<evidence type="ECO:0000313" key="12">
    <source>
        <dbReference type="Proteomes" id="UP000003835"/>
    </source>
</evidence>
<gene>
    <name evidence="11" type="ORF">MC7420_498</name>
</gene>
<keyword evidence="3" id="KW-0808">Transferase</keyword>
<organism evidence="11 12">
    <name type="scientific">Coleofasciculus chthonoplastes PCC 7420</name>
    <dbReference type="NCBI Taxonomy" id="118168"/>
    <lineage>
        <taxon>Bacteria</taxon>
        <taxon>Bacillati</taxon>
        <taxon>Cyanobacteriota</taxon>
        <taxon>Cyanophyceae</taxon>
        <taxon>Coleofasciculales</taxon>
        <taxon>Coleofasciculaceae</taxon>
        <taxon>Coleofasciculus</taxon>
    </lineage>
</organism>
<keyword evidence="2" id="KW-0723">Serine/threonine-protein kinase</keyword>
<dbReference type="InterPro" id="IPR008271">
    <property type="entry name" value="Ser/Thr_kinase_AS"/>
</dbReference>
<evidence type="ECO:0000313" key="11">
    <source>
        <dbReference type="EMBL" id="EDX77361.1"/>
    </source>
</evidence>
<dbReference type="SUPFAM" id="SSF56112">
    <property type="entry name" value="Protein kinase-like (PK-like)"/>
    <property type="match status" value="1"/>
</dbReference>
<dbReference type="PROSITE" id="PS00108">
    <property type="entry name" value="PROTEIN_KINASE_ST"/>
    <property type="match status" value="1"/>
</dbReference>
<keyword evidence="9" id="KW-0472">Membrane</keyword>
<dbReference type="CDD" id="cd14014">
    <property type="entry name" value="STKc_PknB_like"/>
    <property type="match status" value="1"/>
</dbReference>
<dbReference type="EMBL" id="DS989844">
    <property type="protein sequence ID" value="EDX77361.1"/>
    <property type="molecule type" value="Genomic_DNA"/>
</dbReference>
<keyword evidence="4" id="KW-0547">Nucleotide-binding</keyword>
<dbReference type="EC" id="2.7.11.1" evidence="1"/>
<keyword evidence="12" id="KW-1185">Reference proteome</keyword>
<evidence type="ECO:0000259" key="10">
    <source>
        <dbReference type="PROSITE" id="PS50011"/>
    </source>
</evidence>
<dbReference type="NCBIfam" id="NF045510">
    <property type="entry name" value="4Cys_prefix_kin"/>
    <property type="match status" value="1"/>
</dbReference>
<dbReference type="STRING" id="118168.MC7420_498"/>
<dbReference type="SMART" id="SM00220">
    <property type="entry name" value="S_TKc"/>
    <property type="match status" value="1"/>
</dbReference>
<accession>B4VLM4</accession>
<dbReference type="RefSeq" id="WP_006099473.1">
    <property type="nucleotide sequence ID" value="NZ_DS989844.1"/>
</dbReference>
<protein>
    <recommendedName>
        <fullName evidence="1">non-specific serine/threonine protein kinase</fullName>
        <ecNumber evidence="1">2.7.11.1</ecNumber>
    </recommendedName>
</protein>
<dbReference type="PANTHER" id="PTHR24363:SF0">
    <property type="entry name" value="SERINE_THREONINE KINASE LIKE DOMAIN CONTAINING 1"/>
    <property type="match status" value="1"/>
</dbReference>
<evidence type="ECO:0000256" key="8">
    <source>
        <dbReference type="ARBA" id="ARBA00048679"/>
    </source>
</evidence>
<evidence type="ECO:0000256" key="7">
    <source>
        <dbReference type="ARBA" id="ARBA00047899"/>
    </source>
</evidence>
<evidence type="ECO:0000256" key="9">
    <source>
        <dbReference type="SAM" id="Phobius"/>
    </source>
</evidence>
<dbReference type="InterPro" id="IPR000719">
    <property type="entry name" value="Prot_kinase_dom"/>
</dbReference>
<dbReference type="GO" id="GO:0004674">
    <property type="term" value="F:protein serine/threonine kinase activity"/>
    <property type="evidence" value="ECO:0007669"/>
    <property type="project" value="UniProtKB-KW"/>
</dbReference>
<evidence type="ECO:0000256" key="4">
    <source>
        <dbReference type="ARBA" id="ARBA00022741"/>
    </source>
</evidence>
<comment type="catalytic activity">
    <reaction evidence="7">
        <text>L-threonyl-[protein] + ATP = O-phospho-L-threonyl-[protein] + ADP + H(+)</text>
        <dbReference type="Rhea" id="RHEA:46608"/>
        <dbReference type="Rhea" id="RHEA-COMP:11060"/>
        <dbReference type="Rhea" id="RHEA-COMP:11605"/>
        <dbReference type="ChEBI" id="CHEBI:15378"/>
        <dbReference type="ChEBI" id="CHEBI:30013"/>
        <dbReference type="ChEBI" id="CHEBI:30616"/>
        <dbReference type="ChEBI" id="CHEBI:61977"/>
        <dbReference type="ChEBI" id="CHEBI:456216"/>
        <dbReference type="EC" id="2.7.11.1"/>
    </reaction>
</comment>
<evidence type="ECO:0000256" key="1">
    <source>
        <dbReference type="ARBA" id="ARBA00012513"/>
    </source>
</evidence>
<dbReference type="PANTHER" id="PTHR24363">
    <property type="entry name" value="SERINE/THREONINE PROTEIN KINASE"/>
    <property type="match status" value="1"/>
</dbReference>
<dbReference type="Gene3D" id="1.10.510.10">
    <property type="entry name" value="Transferase(Phosphotransferase) domain 1"/>
    <property type="match status" value="1"/>
</dbReference>
<dbReference type="eggNOG" id="COG0515">
    <property type="taxonomic scope" value="Bacteria"/>
</dbReference>
<reference evidence="11 12" key="1">
    <citation type="submission" date="2008-07" db="EMBL/GenBank/DDBJ databases">
        <authorList>
            <person name="Tandeau de Marsac N."/>
            <person name="Ferriera S."/>
            <person name="Johnson J."/>
            <person name="Kravitz S."/>
            <person name="Beeson K."/>
            <person name="Sutton G."/>
            <person name="Rogers Y.-H."/>
            <person name="Friedman R."/>
            <person name="Frazier M."/>
            <person name="Venter J.C."/>
        </authorList>
    </citation>
    <scope>NUCLEOTIDE SEQUENCE [LARGE SCALE GENOMIC DNA]</scope>
    <source>
        <strain evidence="11 12">PCC 7420</strain>
    </source>
</reference>
<name>B4VLM4_9CYAN</name>
<evidence type="ECO:0000256" key="6">
    <source>
        <dbReference type="ARBA" id="ARBA00022840"/>
    </source>
</evidence>
<evidence type="ECO:0000256" key="3">
    <source>
        <dbReference type="ARBA" id="ARBA00022679"/>
    </source>
</evidence>
<evidence type="ECO:0000256" key="2">
    <source>
        <dbReference type="ARBA" id="ARBA00022527"/>
    </source>
</evidence>
<dbReference type="HOGENOM" id="CLU_000288_135_5_3"/>
<dbReference type="InterPro" id="IPR011009">
    <property type="entry name" value="Kinase-like_dom_sf"/>
</dbReference>
<dbReference type="PROSITE" id="PS50011">
    <property type="entry name" value="PROTEIN_KINASE_DOM"/>
    <property type="match status" value="1"/>
</dbReference>
<dbReference type="Pfam" id="PF00069">
    <property type="entry name" value="Pkinase"/>
    <property type="match status" value="1"/>
</dbReference>
<comment type="catalytic activity">
    <reaction evidence="8">
        <text>L-seryl-[protein] + ATP = O-phospho-L-seryl-[protein] + ADP + H(+)</text>
        <dbReference type="Rhea" id="RHEA:17989"/>
        <dbReference type="Rhea" id="RHEA-COMP:9863"/>
        <dbReference type="Rhea" id="RHEA-COMP:11604"/>
        <dbReference type="ChEBI" id="CHEBI:15378"/>
        <dbReference type="ChEBI" id="CHEBI:29999"/>
        <dbReference type="ChEBI" id="CHEBI:30616"/>
        <dbReference type="ChEBI" id="CHEBI:83421"/>
        <dbReference type="ChEBI" id="CHEBI:456216"/>
        <dbReference type="EC" id="2.7.11.1"/>
    </reaction>
</comment>
<dbReference type="Proteomes" id="UP000003835">
    <property type="component" value="Unassembled WGS sequence"/>
</dbReference>
<keyword evidence="6" id="KW-0067">ATP-binding</keyword>
<keyword evidence="9" id="KW-1133">Transmembrane helix</keyword>
<feature type="domain" description="Protein kinase" evidence="10">
    <location>
        <begin position="37"/>
        <end position="313"/>
    </location>
</feature>
<feature type="transmembrane region" description="Helical" evidence="9">
    <location>
        <begin position="319"/>
        <end position="342"/>
    </location>
</feature>
<proteinExistence type="predicted"/>
<evidence type="ECO:0000256" key="5">
    <source>
        <dbReference type="ARBA" id="ARBA00022777"/>
    </source>
</evidence>
<dbReference type="AlphaFoldDB" id="B4VLM4"/>
<keyword evidence="9" id="KW-0812">Transmembrane</keyword>
<dbReference type="GO" id="GO:0005524">
    <property type="term" value="F:ATP binding"/>
    <property type="evidence" value="ECO:0007669"/>
    <property type="project" value="UniProtKB-KW"/>
</dbReference>
<keyword evidence="5" id="KW-0418">Kinase</keyword>